<keyword evidence="4" id="KW-0342">GTP-binding</keyword>
<accession>A0ABN3GVK6</accession>
<keyword evidence="7" id="KW-1185">Reference proteome</keyword>
<dbReference type="PANTHER" id="PTHR42708:SF1">
    <property type="entry name" value="GLIDING MOTILITY PROTEIN MGLA"/>
    <property type="match status" value="1"/>
</dbReference>
<protein>
    <submittedName>
        <fullName evidence="6">ATP/GTP-binding protein</fullName>
    </submittedName>
</protein>
<evidence type="ECO:0000256" key="3">
    <source>
        <dbReference type="ARBA" id="ARBA00022801"/>
    </source>
</evidence>
<evidence type="ECO:0000256" key="5">
    <source>
        <dbReference type="SAM" id="MobiDB-lite"/>
    </source>
</evidence>
<dbReference type="CDD" id="cd00882">
    <property type="entry name" value="Ras_like_GTPase"/>
    <property type="match status" value="1"/>
</dbReference>
<organism evidence="6 7">
    <name type="scientific">Saccharopolyspora halophila</name>
    <dbReference type="NCBI Taxonomy" id="405551"/>
    <lineage>
        <taxon>Bacteria</taxon>
        <taxon>Bacillati</taxon>
        <taxon>Actinomycetota</taxon>
        <taxon>Actinomycetes</taxon>
        <taxon>Pseudonocardiales</taxon>
        <taxon>Pseudonocardiaceae</taxon>
        <taxon>Saccharopolyspora</taxon>
    </lineage>
</organism>
<dbReference type="EMBL" id="BAAARA010000023">
    <property type="protein sequence ID" value="GAA2362047.1"/>
    <property type="molecule type" value="Genomic_DNA"/>
</dbReference>
<dbReference type="InterPro" id="IPR052705">
    <property type="entry name" value="Gliding_Motility_GTPase"/>
</dbReference>
<dbReference type="PANTHER" id="PTHR42708">
    <property type="entry name" value="ATP/GTP-BINDING PROTEIN-RELATED"/>
    <property type="match status" value="1"/>
</dbReference>
<gene>
    <name evidence="6" type="ORF">GCM10009854_46990</name>
</gene>
<dbReference type="RefSeq" id="WP_425564768.1">
    <property type="nucleotide sequence ID" value="NZ_BAAARA010000023.1"/>
</dbReference>
<dbReference type="SUPFAM" id="SSF52540">
    <property type="entry name" value="P-loop containing nucleoside triphosphate hydrolases"/>
    <property type="match status" value="1"/>
</dbReference>
<evidence type="ECO:0000256" key="2">
    <source>
        <dbReference type="ARBA" id="ARBA00022741"/>
    </source>
</evidence>
<comment type="similarity">
    <text evidence="1">Belongs to the GPN-loop GTPase family.</text>
</comment>
<reference evidence="6 7" key="1">
    <citation type="journal article" date="2019" name="Int. J. Syst. Evol. Microbiol.">
        <title>The Global Catalogue of Microorganisms (GCM) 10K type strain sequencing project: providing services to taxonomists for standard genome sequencing and annotation.</title>
        <authorList>
            <consortium name="The Broad Institute Genomics Platform"/>
            <consortium name="The Broad Institute Genome Sequencing Center for Infectious Disease"/>
            <person name="Wu L."/>
            <person name="Ma J."/>
        </authorList>
    </citation>
    <scope>NUCLEOTIDE SEQUENCE [LARGE SCALE GENOMIC DNA]</scope>
    <source>
        <strain evidence="6 7">JCM 16221</strain>
    </source>
</reference>
<evidence type="ECO:0000256" key="4">
    <source>
        <dbReference type="ARBA" id="ARBA00023134"/>
    </source>
</evidence>
<evidence type="ECO:0000256" key="1">
    <source>
        <dbReference type="ARBA" id="ARBA00005290"/>
    </source>
</evidence>
<proteinExistence type="inferred from homology"/>
<dbReference type="InterPro" id="IPR027417">
    <property type="entry name" value="P-loop_NTPase"/>
</dbReference>
<keyword evidence="2" id="KW-0547">Nucleotide-binding</keyword>
<feature type="region of interest" description="Disordered" evidence="5">
    <location>
        <begin position="1"/>
        <end position="21"/>
    </location>
</feature>
<keyword evidence="3" id="KW-0378">Hydrolase</keyword>
<evidence type="ECO:0000313" key="7">
    <source>
        <dbReference type="Proteomes" id="UP001501218"/>
    </source>
</evidence>
<dbReference type="Pfam" id="PF03029">
    <property type="entry name" value="ATP_bind_1"/>
    <property type="match status" value="1"/>
</dbReference>
<sequence length="207" mass="22171">MGFPDSEVAERAQAGSTDGGAENAAPIPVKLIVAGGFGVGKTTLVGAVSEINPLTTEEEMTVASEGVDDVSGVERKETTTVALDFGRITISDEIVMYMFGAPGQNRFWPLWNDLALGAVGAVVLVDTRKLQEAFASVDFFERRGIPFVVAVNIFDDAYDYEAEEVREALVIPPEVPVVICDARERGPCKDALVTLVKHAIDRTPAEV</sequence>
<evidence type="ECO:0000313" key="6">
    <source>
        <dbReference type="EMBL" id="GAA2362047.1"/>
    </source>
</evidence>
<dbReference type="Gene3D" id="3.40.50.300">
    <property type="entry name" value="P-loop containing nucleotide triphosphate hydrolases"/>
    <property type="match status" value="1"/>
</dbReference>
<dbReference type="Proteomes" id="UP001501218">
    <property type="component" value="Unassembled WGS sequence"/>
</dbReference>
<comment type="caution">
    <text evidence="6">The sequence shown here is derived from an EMBL/GenBank/DDBJ whole genome shotgun (WGS) entry which is preliminary data.</text>
</comment>
<dbReference type="InterPro" id="IPR004130">
    <property type="entry name" value="Gpn"/>
</dbReference>
<name>A0ABN3GVK6_9PSEU</name>